<dbReference type="EC" id="3.1.26.4" evidence="2"/>
<proteinExistence type="inferred from homology"/>
<dbReference type="SUPFAM" id="SSF81296">
    <property type="entry name" value="E set domains"/>
    <property type="match status" value="1"/>
</dbReference>
<dbReference type="Gene3D" id="2.60.40.640">
    <property type="match status" value="1"/>
</dbReference>
<evidence type="ECO:0000313" key="4">
    <source>
        <dbReference type="EMBL" id="KAG5841065.1"/>
    </source>
</evidence>
<evidence type="ECO:0000256" key="1">
    <source>
        <dbReference type="ARBA" id="ARBA00010879"/>
    </source>
</evidence>
<gene>
    <name evidence="4" type="ORF">ANANG_G00195620</name>
</gene>
<evidence type="ECO:0000259" key="3">
    <source>
        <dbReference type="PROSITE" id="PS50878"/>
    </source>
</evidence>
<comment type="caution">
    <text evidence="4">The sequence shown here is derived from an EMBL/GenBank/DDBJ whole genome shotgun (WGS) entry which is preliminary data.</text>
</comment>
<reference evidence="4" key="1">
    <citation type="submission" date="2021-01" db="EMBL/GenBank/DDBJ databases">
        <title>A chromosome-scale assembly of European eel, Anguilla anguilla.</title>
        <authorList>
            <person name="Henkel C."/>
            <person name="Jong-Raadsen S.A."/>
            <person name="Dufour S."/>
            <person name="Weltzien F.-A."/>
            <person name="Palstra A.P."/>
            <person name="Pelster B."/>
            <person name="Spaink H.P."/>
            <person name="Van Den Thillart G.E."/>
            <person name="Jansen H."/>
            <person name="Zahm M."/>
            <person name="Klopp C."/>
            <person name="Cedric C."/>
            <person name="Louis A."/>
            <person name="Berthelot C."/>
            <person name="Parey E."/>
            <person name="Roest Crollius H."/>
            <person name="Montfort J."/>
            <person name="Robinson-Rechavi M."/>
            <person name="Bucao C."/>
            <person name="Bouchez O."/>
            <person name="Gislard M."/>
            <person name="Lluch J."/>
            <person name="Milhes M."/>
            <person name="Lampietro C."/>
            <person name="Lopez Roques C."/>
            <person name="Donnadieu C."/>
            <person name="Braasch I."/>
            <person name="Desvignes T."/>
            <person name="Postlethwait J."/>
            <person name="Bobe J."/>
            <person name="Guiguen Y."/>
            <person name="Dirks R."/>
        </authorList>
    </citation>
    <scope>NUCLEOTIDE SEQUENCE</scope>
    <source>
        <strain evidence="4">Tag_6206</strain>
        <tissue evidence="4">Liver</tissue>
    </source>
</reference>
<dbReference type="Pfam" id="PF02752">
    <property type="entry name" value="Arrestin_C"/>
    <property type="match status" value="1"/>
</dbReference>
<dbReference type="InterPro" id="IPR014752">
    <property type="entry name" value="Arrestin-like_C"/>
</dbReference>
<dbReference type="InterPro" id="IPR014756">
    <property type="entry name" value="Ig_E-set"/>
</dbReference>
<evidence type="ECO:0000313" key="5">
    <source>
        <dbReference type="Proteomes" id="UP001044222"/>
    </source>
</evidence>
<name>A0A9D3RSC3_ANGAN</name>
<dbReference type="Gene3D" id="3.30.70.270">
    <property type="match status" value="1"/>
</dbReference>
<dbReference type="InterPro" id="IPR000477">
    <property type="entry name" value="RT_dom"/>
</dbReference>
<dbReference type="GO" id="GO:0015031">
    <property type="term" value="P:protein transport"/>
    <property type="evidence" value="ECO:0007669"/>
    <property type="project" value="TreeGrafter"/>
</dbReference>
<dbReference type="AlphaFoldDB" id="A0A9D3RSC3"/>
<dbReference type="SMART" id="SM01017">
    <property type="entry name" value="Arrestin_C"/>
    <property type="match status" value="1"/>
</dbReference>
<evidence type="ECO:0000256" key="2">
    <source>
        <dbReference type="ARBA" id="ARBA00012180"/>
    </source>
</evidence>
<accession>A0A9D3RSC3</accession>
<dbReference type="Pfam" id="PF00078">
    <property type="entry name" value="RVT_1"/>
    <property type="match status" value="1"/>
</dbReference>
<dbReference type="GO" id="GO:0005737">
    <property type="term" value="C:cytoplasm"/>
    <property type="evidence" value="ECO:0007669"/>
    <property type="project" value="TreeGrafter"/>
</dbReference>
<keyword evidence="5" id="KW-1185">Reference proteome</keyword>
<protein>
    <recommendedName>
        <fullName evidence="2">ribonuclease H</fullName>
        <ecNumber evidence="2">3.1.26.4</ecNumber>
    </recommendedName>
</protein>
<comment type="similarity">
    <text evidence="1">Belongs to the beta type-B retroviral polymerase family. HERV class-II K(HML-2) pol subfamily.</text>
</comment>
<dbReference type="Proteomes" id="UP001044222">
    <property type="component" value="Chromosome 10"/>
</dbReference>
<sequence>MVMDRLTDEIRQESPWTMMFADDILICSESREQVEVSLEKWRYALESRGMKVSRSKTEYMCVNEREGSRMAPLSGSSDKELCCLCCTSGPISMNCRLDRKGYVQGEMIQIIAEFENASSRTLVPRATLVQTQTFYTYSRLSKRCVPKNLVKVEGTPVMPYRSGVWGNQMLQIPANIPLTISNCQILEVDYFLMVSLCIPNGTNLSVIFPLIMCSIPVCRPPA</sequence>
<dbReference type="EMBL" id="JAFIRN010000010">
    <property type="protein sequence ID" value="KAG5841065.1"/>
    <property type="molecule type" value="Genomic_DNA"/>
</dbReference>
<dbReference type="PANTHER" id="PTHR11188">
    <property type="entry name" value="ARRESTIN DOMAIN CONTAINING PROTEIN"/>
    <property type="match status" value="1"/>
</dbReference>
<dbReference type="PROSITE" id="PS50878">
    <property type="entry name" value="RT_POL"/>
    <property type="match status" value="1"/>
</dbReference>
<dbReference type="InterPro" id="IPR050357">
    <property type="entry name" value="Arrestin_domain-protein"/>
</dbReference>
<dbReference type="InterPro" id="IPR011022">
    <property type="entry name" value="Arrestin_C-like"/>
</dbReference>
<organism evidence="4 5">
    <name type="scientific">Anguilla anguilla</name>
    <name type="common">European freshwater eel</name>
    <name type="synonym">Muraena anguilla</name>
    <dbReference type="NCBI Taxonomy" id="7936"/>
    <lineage>
        <taxon>Eukaryota</taxon>
        <taxon>Metazoa</taxon>
        <taxon>Chordata</taxon>
        <taxon>Craniata</taxon>
        <taxon>Vertebrata</taxon>
        <taxon>Euteleostomi</taxon>
        <taxon>Actinopterygii</taxon>
        <taxon>Neopterygii</taxon>
        <taxon>Teleostei</taxon>
        <taxon>Anguilliformes</taxon>
        <taxon>Anguillidae</taxon>
        <taxon>Anguilla</taxon>
    </lineage>
</organism>
<dbReference type="GO" id="GO:0004523">
    <property type="term" value="F:RNA-DNA hybrid ribonuclease activity"/>
    <property type="evidence" value="ECO:0007669"/>
    <property type="project" value="UniProtKB-EC"/>
</dbReference>
<dbReference type="InterPro" id="IPR043128">
    <property type="entry name" value="Rev_trsase/Diguanyl_cyclase"/>
</dbReference>
<dbReference type="PANTHER" id="PTHR11188:SF17">
    <property type="entry name" value="FI21816P1"/>
    <property type="match status" value="1"/>
</dbReference>
<dbReference type="GO" id="GO:0007399">
    <property type="term" value="P:nervous system development"/>
    <property type="evidence" value="ECO:0007669"/>
    <property type="project" value="UniProtKB-ARBA"/>
</dbReference>
<feature type="domain" description="Reverse transcriptase" evidence="3">
    <location>
        <begin position="1"/>
        <end position="78"/>
    </location>
</feature>